<sequence length="180" mass="19332">MMTTALDEAIVWTWLADVADPEIPVISVVDLGIVRAVDVDDAAVTVTLTPTYSGCPATHVIEAAVREALQAHGVEDVRIVTQLSPAWTTDWLSAEGKRKLQGYGIAPPAQQVIDISGLRGGLAAAVSRSNLRRASIAPAIACPHCGSTHTELTSQFGSTPCKALYRCRDCREPFDYFKCH</sequence>
<protein>
    <submittedName>
        <fullName evidence="3">Phenylacetate-CoA oxygenase subunit PaaJ</fullName>
    </submittedName>
</protein>
<dbReference type="InterPro" id="IPR056572">
    <property type="entry name" value="Zn_ribbon_PaaD"/>
</dbReference>
<evidence type="ECO:0000313" key="4">
    <source>
        <dbReference type="Proteomes" id="UP000290637"/>
    </source>
</evidence>
<reference evidence="3 4" key="1">
    <citation type="submission" date="2019-02" db="EMBL/GenBank/DDBJ databases">
        <title>Draft Genome Sequences of Six Type Strains of the Genus Massilia.</title>
        <authorList>
            <person name="Miess H."/>
            <person name="Frediansyhah A."/>
            <person name="Gross H."/>
        </authorList>
    </citation>
    <scope>NUCLEOTIDE SEQUENCE [LARGE SCALE GENOMIC DNA]</scope>
    <source>
        <strain evidence="3 4">DSM 17473</strain>
    </source>
</reference>
<dbReference type="Pfam" id="PF23451">
    <property type="entry name" value="Zn_ribbon_PaaD"/>
    <property type="match status" value="1"/>
</dbReference>
<dbReference type="KEGG" id="plue:EWM63_16540"/>
<evidence type="ECO:0000259" key="1">
    <source>
        <dbReference type="Pfam" id="PF01883"/>
    </source>
</evidence>
<keyword evidence="4" id="KW-1185">Reference proteome</keyword>
<dbReference type="Pfam" id="PF01883">
    <property type="entry name" value="FeS_assembly_P"/>
    <property type="match status" value="1"/>
</dbReference>
<dbReference type="InterPro" id="IPR011883">
    <property type="entry name" value="PaaD-like"/>
</dbReference>
<organism evidence="3 4">
    <name type="scientific">Pseudoduganella lutea</name>
    <dbReference type="NCBI Taxonomy" id="321985"/>
    <lineage>
        <taxon>Bacteria</taxon>
        <taxon>Pseudomonadati</taxon>
        <taxon>Pseudomonadota</taxon>
        <taxon>Betaproteobacteria</taxon>
        <taxon>Burkholderiales</taxon>
        <taxon>Oxalobacteraceae</taxon>
        <taxon>Telluria group</taxon>
        <taxon>Pseudoduganella</taxon>
    </lineage>
</organism>
<name>A0A4P6KZA3_9BURK</name>
<dbReference type="SUPFAM" id="SSF117916">
    <property type="entry name" value="Fe-S cluster assembly (FSCA) domain-like"/>
    <property type="match status" value="1"/>
</dbReference>
<evidence type="ECO:0000313" key="3">
    <source>
        <dbReference type="EMBL" id="QBE64400.1"/>
    </source>
</evidence>
<accession>A0A4P6KZA3</accession>
<dbReference type="PANTHER" id="PTHR42831">
    <property type="entry name" value="FE-S PROTEIN MATURATION AUXILIARY FACTOR YITW"/>
    <property type="match status" value="1"/>
</dbReference>
<gene>
    <name evidence="3" type="primary">paaJ</name>
    <name evidence="3" type="ORF">EWM63_16540</name>
</gene>
<dbReference type="RefSeq" id="WP_130187518.1">
    <property type="nucleotide sequence ID" value="NZ_CP035913.1"/>
</dbReference>
<dbReference type="Gene3D" id="3.30.300.130">
    <property type="entry name" value="Fe-S cluster assembly (FSCA)"/>
    <property type="match status" value="1"/>
</dbReference>
<dbReference type="InterPro" id="IPR002744">
    <property type="entry name" value="MIP18-like"/>
</dbReference>
<dbReference type="PANTHER" id="PTHR42831:SF3">
    <property type="entry name" value="1,2-PHENYLACETYL-COA EPOXIDASE, SUBUNIT D-RELATED"/>
    <property type="match status" value="1"/>
</dbReference>
<dbReference type="AlphaFoldDB" id="A0A4P6KZA3"/>
<dbReference type="NCBIfam" id="TIGR02159">
    <property type="entry name" value="PA_CoA_Oxy4"/>
    <property type="match status" value="1"/>
</dbReference>
<dbReference type="OrthoDB" id="3684942at2"/>
<evidence type="ECO:0000259" key="2">
    <source>
        <dbReference type="Pfam" id="PF23451"/>
    </source>
</evidence>
<feature type="domain" description="MIP18 family-like" evidence="1">
    <location>
        <begin position="11"/>
        <end position="71"/>
    </location>
</feature>
<dbReference type="InterPro" id="IPR034904">
    <property type="entry name" value="FSCA_dom_sf"/>
</dbReference>
<dbReference type="EMBL" id="CP035913">
    <property type="protein sequence ID" value="QBE64400.1"/>
    <property type="molecule type" value="Genomic_DNA"/>
</dbReference>
<proteinExistence type="predicted"/>
<dbReference type="InterPro" id="IPR052339">
    <property type="entry name" value="Fe-S_Maturation_MIP18"/>
</dbReference>
<feature type="domain" description="PaaD zinc beta ribbon" evidence="2">
    <location>
        <begin position="136"/>
        <end position="178"/>
    </location>
</feature>
<dbReference type="Proteomes" id="UP000290637">
    <property type="component" value="Chromosome"/>
</dbReference>